<name>A0A6J4RAT4_9ACTN</name>
<organism evidence="1">
    <name type="scientific">uncultured Rubrobacteraceae bacterium</name>
    <dbReference type="NCBI Taxonomy" id="349277"/>
    <lineage>
        <taxon>Bacteria</taxon>
        <taxon>Bacillati</taxon>
        <taxon>Actinomycetota</taxon>
        <taxon>Rubrobacteria</taxon>
        <taxon>Rubrobacterales</taxon>
        <taxon>Rubrobacteraceae</taxon>
        <taxon>environmental samples</taxon>
    </lineage>
</organism>
<dbReference type="AlphaFoldDB" id="A0A6J4RAT4"/>
<accession>A0A6J4RAT4</accession>
<protein>
    <submittedName>
        <fullName evidence="1">Uncharacterized protein</fullName>
    </submittedName>
</protein>
<sequence length="108" mass="12060">MVRHLRRTLLEGDPQVNHLGRPVRFEEVRLEGAGSGAGSVVILFRAFDRPGCLFGRREDAVGPHEPWRDPQRDASEGWADMVWISLMEDLETPPALPKGCEPGATTWV</sequence>
<gene>
    <name evidence="1" type="ORF">AVDCRST_MAG12-598</name>
</gene>
<evidence type="ECO:0000313" key="1">
    <source>
        <dbReference type="EMBL" id="CAA9468987.1"/>
    </source>
</evidence>
<dbReference type="EMBL" id="CADCVK010000106">
    <property type="protein sequence ID" value="CAA9468987.1"/>
    <property type="molecule type" value="Genomic_DNA"/>
</dbReference>
<proteinExistence type="predicted"/>
<reference evidence="1" key="1">
    <citation type="submission" date="2020-02" db="EMBL/GenBank/DDBJ databases">
        <authorList>
            <person name="Meier V. D."/>
        </authorList>
    </citation>
    <scope>NUCLEOTIDE SEQUENCE</scope>
    <source>
        <strain evidence="1">AVDCRST_MAG12</strain>
    </source>
</reference>